<dbReference type="Gene3D" id="3.30.70.100">
    <property type="match status" value="1"/>
</dbReference>
<evidence type="ECO:0000313" key="2">
    <source>
        <dbReference type="EMBL" id="SDL63070.1"/>
    </source>
</evidence>
<feature type="domain" description="EthD" evidence="1">
    <location>
        <begin position="22"/>
        <end position="105"/>
    </location>
</feature>
<sequence length="220" mass="23827">MNDLQGSPRLIRFGLSPRISRLSPLAAQTYWAGRHADLFSRVPDLSSYVQNHAVLEANEQPILGETGFDIFSEVEFASQMAMSAATTSKYYQDVILADERCLLDASRRAFILVARRGTGSTGLPSGATKLVQFLSNHRPAMTEAGDAPTAYWEDIVVNVSGWHGVQPSVIRQTPYPSVEEALVAHRQGGDEAALLSVIVRQSVVVEPKMGGGLGNSLETV</sequence>
<dbReference type="InterPro" id="IPR011008">
    <property type="entry name" value="Dimeric_a/b-barrel"/>
</dbReference>
<dbReference type="Pfam" id="PF07110">
    <property type="entry name" value="EthD"/>
    <property type="match status" value="1"/>
</dbReference>
<name>A0A1G9LMA3_9GAMM</name>
<dbReference type="GO" id="GO:0016491">
    <property type="term" value="F:oxidoreductase activity"/>
    <property type="evidence" value="ECO:0007669"/>
    <property type="project" value="InterPro"/>
</dbReference>
<dbReference type="OrthoDB" id="9797795at2"/>
<dbReference type="RefSeq" id="WP_089728391.1">
    <property type="nucleotide sequence ID" value="NZ_FNGI01000005.1"/>
</dbReference>
<gene>
    <name evidence="2" type="ORF">SAMN05661010_02157</name>
</gene>
<dbReference type="SUPFAM" id="SSF54909">
    <property type="entry name" value="Dimeric alpha+beta barrel"/>
    <property type="match status" value="1"/>
</dbReference>
<dbReference type="InterPro" id="IPR009799">
    <property type="entry name" value="EthD_dom"/>
</dbReference>
<organism evidence="2 3">
    <name type="scientific">Modicisalibacter muralis</name>
    <dbReference type="NCBI Taxonomy" id="119000"/>
    <lineage>
        <taxon>Bacteria</taxon>
        <taxon>Pseudomonadati</taxon>
        <taxon>Pseudomonadota</taxon>
        <taxon>Gammaproteobacteria</taxon>
        <taxon>Oceanospirillales</taxon>
        <taxon>Halomonadaceae</taxon>
        <taxon>Modicisalibacter</taxon>
    </lineage>
</organism>
<reference evidence="2 3" key="1">
    <citation type="submission" date="2016-10" db="EMBL/GenBank/DDBJ databases">
        <authorList>
            <person name="de Groot N.N."/>
        </authorList>
    </citation>
    <scope>NUCLEOTIDE SEQUENCE [LARGE SCALE GENOMIC DNA]</scope>
    <source>
        <strain evidence="2 3">DSM 14789</strain>
    </source>
</reference>
<protein>
    <submittedName>
        <fullName evidence="2">EthD domain-containing protein</fullName>
    </submittedName>
</protein>
<evidence type="ECO:0000313" key="3">
    <source>
        <dbReference type="Proteomes" id="UP000198654"/>
    </source>
</evidence>
<proteinExistence type="predicted"/>
<evidence type="ECO:0000259" key="1">
    <source>
        <dbReference type="Pfam" id="PF07110"/>
    </source>
</evidence>
<dbReference type="EMBL" id="FNGI01000005">
    <property type="protein sequence ID" value="SDL63070.1"/>
    <property type="molecule type" value="Genomic_DNA"/>
</dbReference>
<dbReference type="Proteomes" id="UP000198654">
    <property type="component" value="Unassembled WGS sequence"/>
</dbReference>
<dbReference type="AlphaFoldDB" id="A0A1G9LMA3"/>
<keyword evidence="3" id="KW-1185">Reference proteome</keyword>
<accession>A0A1G9LMA3</accession>